<evidence type="ECO:0000313" key="3">
    <source>
        <dbReference type="Proteomes" id="UP001362999"/>
    </source>
</evidence>
<dbReference type="AlphaFoldDB" id="A0AAW0ECE3"/>
<accession>A0AAW0ECE3</accession>
<protein>
    <recommendedName>
        <fullName evidence="4">Protein kinase domain-containing protein</fullName>
    </recommendedName>
</protein>
<name>A0AAW0ECE3_9AGAR</name>
<evidence type="ECO:0000313" key="2">
    <source>
        <dbReference type="EMBL" id="KAK7063349.1"/>
    </source>
</evidence>
<evidence type="ECO:0008006" key="4">
    <source>
        <dbReference type="Google" id="ProtNLM"/>
    </source>
</evidence>
<evidence type="ECO:0000256" key="1">
    <source>
        <dbReference type="SAM" id="MobiDB-lite"/>
    </source>
</evidence>
<comment type="caution">
    <text evidence="2">The sequence shown here is derived from an EMBL/GenBank/DDBJ whole genome shotgun (WGS) entry which is preliminary data.</text>
</comment>
<organism evidence="2 3">
    <name type="scientific">Favolaschia claudopus</name>
    <dbReference type="NCBI Taxonomy" id="2862362"/>
    <lineage>
        <taxon>Eukaryota</taxon>
        <taxon>Fungi</taxon>
        <taxon>Dikarya</taxon>
        <taxon>Basidiomycota</taxon>
        <taxon>Agaricomycotina</taxon>
        <taxon>Agaricomycetes</taxon>
        <taxon>Agaricomycetidae</taxon>
        <taxon>Agaricales</taxon>
        <taxon>Marasmiineae</taxon>
        <taxon>Mycenaceae</taxon>
        <taxon>Favolaschia</taxon>
    </lineage>
</organism>
<keyword evidence="3" id="KW-1185">Reference proteome</keyword>
<reference evidence="2 3" key="1">
    <citation type="journal article" date="2024" name="J Genomics">
        <title>Draft genome sequencing and assembly of Favolaschia claudopus CIRM-BRFM 2984 isolated from oak limbs.</title>
        <authorList>
            <person name="Navarro D."/>
            <person name="Drula E."/>
            <person name="Chaduli D."/>
            <person name="Cazenave R."/>
            <person name="Ahrendt S."/>
            <person name="Wang J."/>
            <person name="Lipzen A."/>
            <person name="Daum C."/>
            <person name="Barry K."/>
            <person name="Grigoriev I.V."/>
            <person name="Favel A."/>
            <person name="Rosso M.N."/>
            <person name="Martin F."/>
        </authorList>
    </citation>
    <scope>NUCLEOTIDE SEQUENCE [LARGE SCALE GENOMIC DNA]</scope>
    <source>
        <strain evidence="2 3">CIRM-BRFM 2984</strain>
    </source>
</reference>
<feature type="region of interest" description="Disordered" evidence="1">
    <location>
        <begin position="517"/>
        <end position="540"/>
    </location>
</feature>
<sequence length="559" mass="64408">MASSFSDYPAQDQDVEEISSPSVVQALFHKNRNFEISGGTFNFSVQRKEPDFENFRRIRLGDIILGKDMAGVQRIYNRNVVRRVYRAKIVGMESPMTVTTFEGEEKEVNETWDEYISLHMRLRHPNILQLFGITSSQGLYAAIYHDEYISWEQMKKMYSTPTQRVYFEHFHLNCQHKAHGPYIAFMKNLEYLATEECTYWFHRSGKLCIEDTPTLDAQFSSHFVGADMTIHSPKYILPPVEASKMIDSLDLESYYDNLLGLGLWQVRTILLGRHSTIRPHGVVKDVAGDLQEVAYLQLEPTPPDRWYWSWGNTDMMPNKWTRVRSTEFVEHPRPQDSTFSLQLYCGSHQAGVEEFAPFAQANYITRHLDLEPSSYSYIGEVYPRYSLSSWLPGSLQEIFFFLPPARGFYTSDLTQCCFTTEEPYWSFDPSGNNRLSPNEALNLGLPQASLEIFVDQVFVDEALFKDLHTFHTMKGFNAESQEIAKHLGLPLYYFGDEGDPPPSPLFDVPYDSVALLHEGSDEEKEHKPLDGDLAPRSPFLEDVESDDEQILYPRMAPSI</sequence>
<gene>
    <name evidence="2" type="ORF">R3P38DRAFT_2818268</name>
</gene>
<proteinExistence type="predicted"/>
<dbReference type="Proteomes" id="UP001362999">
    <property type="component" value="Unassembled WGS sequence"/>
</dbReference>
<dbReference type="EMBL" id="JAWWNJ010000001">
    <property type="protein sequence ID" value="KAK7063349.1"/>
    <property type="molecule type" value="Genomic_DNA"/>
</dbReference>